<gene>
    <name evidence="1" type="ORF">AO356_24125</name>
</gene>
<dbReference type="AlphaFoldDB" id="A0A0N9X3I5"/>
<accession>A0A0N9X3I5</accession>
<dbReference type="Proteomes" id="UP000059425">
    <property type="component" value="Chromosome"/>
</dbReference>
<sequence length="97" mass="11507">MDERQAAIKNKIRAVVTSSESDEITYRSEWLGYLPFPVFQWVEYQGESFSSDFPFDWTLEDLTSLERTGFLETLEAYENPEDHFDRDIRYRVHVGCV</sequence>
<organism evidence="1 2">
    <name type="scientific">Pseudomonas fluorescens</name>
    <dbReference type="NCBI Taxonomy" id="294"/>
    <lineage>
        <taxon>Bacteria</taxon>
        <taxon>Pseudomonadati</taxon>
        <taxon>Pseudomonadota</taxon>
        <taxon>Gammaproteobacteria</taxon>
        <taxon>Pseudomonadales</taxon>
        <taxon>Pseudomonadaceae</taxon>
        <taxon>Pseudomonas</taxon>
    </lineage>
</organism>
<name>A0A0N9X3I5_PSEFL</name>
<dbReference type="OrthoDB" id="290902at2"/>
<reference evidence="2" key="1">
    <citation type="submission" date="2015-09" db="EMBL/GenBank/DDBJ databases">
        <title>Whole genome sequence of Pseudomonas fluorescens FW300-N2C3.</title>
        <authorList>
            <person name="Ray J."/>
            <person name="Melnyk R."/>
            <person name="Deutschbauer A."/>
        </authorList>
    </citation>
    <scope>NUCLEOTIDE SEQUENCE [LARGE SCALE GENOMIC DNA]</scope>
    <source>
        <strain evidence="2">FW300-N2C3</strain>
    </source>
</reference>
<proteinExistence type="predicted"/>
<evidence type="ECO:0000313" key="2">
    <source>
        <dbReference type="Proteomes" id="UP000059425"/>
    </source>
</evidence>
<dbReference type="EMBL" id="CP012831">
    <property type="protein sequence ID" value="ALI09773.1"/>
    <property type="molecule type" value="Genomic_DNA"/>
</dbReference>
<reference evidence="1 2" key="2">
    <citation type="journal article" date="2018" name="Nature">
        <title>Mutant phenotypes for thousands of bacterial genes of unknown function.</title>
        <authorList>
            <person name="Price M.N."/>
            <person name="Wetmore K.M."/>
            <person name="Waters R.J."/>
            <person name="Callaghan M."/>
            <person name="Ray J."/>
            <person name="Liu H."/>
            <person name="Kuehl J.V."/>
            <person name="Melnyk R.A."/>
            <person name="Lamson J.S."/>
            <person name="Suh Y."/>
            <person name="Carlson H.K."/>
            <person name="Esquivel Z."/>
            <person name="Sadeeshkumar H."/>
            <person name="Chakraborty R."/>
            <person name="Zane G.M."/>
            <person name="Rubin B.E."/>
            <person name="Wall J.D."/>
            <person name="Visel A."/>
            <person name="Bristow J."/>
            <person name="Blow M.J."/>
            <person name="Arkin A.P."/>
            <person name="Deutschbauer A.M."/>
        </authorList>
    </citation>
    <scope>NUCLEOTIDE SEQUENCE [LARGE SCALE GENOMIC DNA]</scope>
    <source>
        <strain evidence="1 2">FW300-N2C3</strain>
    </source>
</reference>
<protein>
    <submittedName>
        <fullName evidence="1">Uncharacterized protein</fullName>
    </submittedName>
</protein>
<dbReference type="RefSeq" id="WP_060741908.1">
    <property type="nucleotide sequence ID" value="NZ_CP012831.1"/>
</dbReference>
<evidence type="ECO:0000313" key="1">
    <source>
        <dbReference type="EMBL" id="ALI09773.1"/>
    </source>
</evidence>